<reference evidence="11" key="2">
    <citation type="submission" date="2020-09" db="EMBL/GenBank/DDBJ databases">
        <authorList>
            <person name="Sun Q."/>
            <person name="Zhou Y."/>
        </authorList>
    </citation>
    <scope>NUCLEOTIDE SEQUENCE</scope>
    <source>
        <strain evidence="11">CGMCC 1.15179</strain>
    </source>
</reference>
<keyword evidence="6" id="KW-0630">Potassium</keyword>
<accession>A0A8J2YDV4</accession>
<comment type="subcellular location">
    <subcellularLocation>
        <location evidence="1">Cell membrane</location>
        <topology evidence="1">Multi-pass membrane protein</topology>
    </subcellularLocation>
</comment>
<evidence type="ECO:0000313" key="11">
    <source>
        <dbReference type="EMBL" id="GGE20639.1"/>
    </source>
</evidence>
<sequence length="451" mass="48746">MANVKQESIFQRLTPPQYLVIGFAVTILIGAILLSLPIASEGKPVPFLDALFTATSAVCVTGLVVTDTATTFSTFGEVVIMLLIQTGGLGFMTFATFFAYLLGKRIGVRERLLLQQAFNQSKVGGIVKLVLYILSFTFILEGIGFTLLSLRWIPQFGWEKGLYYALFHSVSAFNNAGFDLFGDYGKFSNLTHFVNDPLVSLVISSLLILGGIGFIVLVELYQYRWTHRISLHTKLVLVTTGVLLAGGMLAFLLFEWGNPKTLGPLPLGGKFLASYFQSATPRTAGFNTVNLSDLYPATAFLIILLMFVGASPGSTGGGIKTTTFAAILLAVWGMTRGREDVVTFERTIPHRQVYKALTVMVASLTLVVVVTMLLTITESSEVFPVLFETVSAFGTVGLTLGLTPSLSAAGKCLIIGTMFAGRLGPLTIAFALAKKLETPTIRYPEEKPLIG</sequence>
<keyword evidence="7 10" id="KW-1133">Transmembrane helix</keyword>
<feature type="transmembrane region" description="Helical" evidence="10">
    <location>
        <begin position="198"/>
        <end position="223"/>
    </location>
</feature>
<dbReference type="Proteomes" id="UP000625210">
    <property type="component" value="Unassembled WGS sequence"/>
</dbReference>
<dbReference type="InterPro" id="IPR004772">
    <property type="entry name" value="TrkH"/>
</dbReference>
<keyword evidence="9 10" id="KW-0472">Membrane</keyword>
<evidence type="ECO:0000256" key="4">
    <source>
        <dbReference type="ARBA" id="ARBA00022538"/>
    </source>
</evidence>
<dbReference type="EMBL" id="BMHQ01000007">
    <property type="protein sequence ID" value="GGE20639.1"/>
    <property type="molecule type" value="Genomic_DNA"/>
</dbReference>
<evidence type="ECO:0000256" key="7">
    <source>
        <dbReference type="ARBA" id="ARBA00022989"/>
    </source>
</evidence>
<feature type="transmembrane region" description="Helical" evidence="10">
    <location>
        <begin position="299"/>
        <end position="332"/>
    </location>
</feature>
<organism evidence="11 12">
    <name type="scientific">Marinithermofilum abyssi</name>
    <dbReference type="NCBI Taxonomy" id="1571185"/>
    <lineage>
        <taxon>Bacteria</taxon>
        <taxon>Bacillati</taxon>
        <taxon>Bacillota</taxon>
        <taxon>Bacilli</taxon>
        <taxon>Bacillales</taxon>
        <taxon>Thermoactinomycetaceae</taxon>
        <taxon>Marinithermofilum</taxon>
    </lineage>
</organism>
<keyword evidence="3" id="KW-1003">Cell membrane</keyword>
<protein>
    <submittedName>
        <fullName evidence="11">K+ transporter Trk</fullName>
    </submittedName>
</protein>
<feature type="transmembrane region" description="Helical" evidence="10">
    <location>
        <begin position="78"/>
        <end position="102"/>
    </location>
</feature>
<dbReference type="GO" id="GO:0015379">
    <property type="term" value="F:potassium:chloride symporter activity"/>
    <property type="evidence" value="ECO:0007669"/>
    <property type="project" value="InterPro"/>
</dbReference>
<name>A0A8J2YDV4_9BACL</name>
<reference evidence="11" key="1">
    <citation type="journal article" date="2014" name="Int. J. Syst. Evol. Microbiol.">
        <title>Complete genome sequence of Corynebacterium casei LMG S-19264T (=DSM 44701T), isolated from a smear-ripened cheese.</title>
        <authorList>
            <consortium name="US DOE Joint Genome Institute (JGI-PGF)"/>
            <person name="Walter F."/>
            <person name="Albersmeier A."/>
            <person name="Kalinowski J."/>
            <person name="Ruckert C."/>
        </authorList>
    </citation>
    <scope>NUCLEOTIDE SEQUENCE</scope>
    <source>
        <strain evidence="11">CGMCC 1.15179</strain>
    </source>
</reference>
<evidence type="ECO:0000256" key="1">
    <source>
        <dbReference type="ARBA" id="ARBA00004651"/>
    </source>
</evidence>
<dbReference type="PANTHER" id="PTHR32024">
    <property type="entry name" value="TRK SYSTEM POTASSIUM UPTAKE PROTEIN TRKG-RELATED"/>
    <property type="match status" value="1"/>
</dbReference>
<evidence type="ECO:0000256" key="8">
    <source>
        <dbReference type="ARBA" id="ARBA00023065"/>
    </source>
</evidence>
<gene>
    <name evidence="11" type="ORF">GCM10011571_23260</name>
</gene>
<feature type="transmembrane region" description="Helical" evidence="10">
    <location>
        <begin position="353"/>
        <end position="376"/>
    </location>
</feature>
<dbReference type="AlphaFoldDB" id="A0A8J2YDV4"/>
<keyword evidence="12" id="KW-1185">Reference proteome</keyword>
<dbReference type="RefSeq" id="WP_188648046.1">
    <property type="nucleotide sequence ID" value="NZ_BMHQ01000007.1"/>
</dbReference>
<feature type="transmembrane region" description="Helical" evidence="10">
    <location>
        <begin position="129"/>
        <end position="150"/>
    </location>
</feature>
<keyword evidence="5 10" id="KW-0812">Transmembrane</keyword>
<dbReference type="GO" id="GO:0005886">
    <property type="term" value="C:plasma membrane"/>
    <property type="evidence" value="ECO:0007669"/>
    <property type="project" value="UniProtKB-SubCell"/>
</dbReference>
<keyword evidence="8" id="KW-0406">Ion transport</keyword>
<dbReference type="PANTHER" id="PTHR32024:SF1">
    <property type="entry name" value="KTR SYSTEM POTASSIUM UPTAKE PROTEIN B"/>
    <property type="match status" value="1"/>
</dbReference>
<evidence type="ECO:0000256" key="3">
    <source>
        <dbReference type="ARBA" id="ARBA00022475"/>
    </source>
</evidence>
<feature type="transmembrane region" description="Helical" evidence="10">
    <location>
        <begin position="45"/>
        <end position="66"/>
    </location>
</feature>
<dbReference type="Pfam" id="PF02386">
    <property type="entry name" value="TrkH"/>
    <property type="match status" value="1"/>
</dbReference>
<evidence type="ECO:0000313" key="12">
    <source>
        <dbReference type="Proteomes" id="UP000625210"/>
    </source>
</evidence>
<evidence type="ECO:0000256" key="10">
    <source>
        <dbReference type="SAM" id="Phobius"/>
    </source>
</evidence>
<keyword evidence="2" id="KW-0813">Transport</keyword>
<feature type="transmembrane region" description="Helical" evidence="10">
    <location>
        <begin position="18"/>
        <end position="39"/>
    </location>
</feature>
<dbReference type="InterPro" id="IPR003445">
    <property type="entry name" value="Cat_transpt"/>
</dbReference>
<feature type="transmembrane region" description="Helical" evidence="10">
    <location>
        <begin position="235"/>
        <end position="254"/>
    </location>
</feature>
<evidence type="ECO:0000256" key="9">
    <source>
        <dbReference type="ARBA" id="ARBA00023136"/>
    </source>
</evidence>
<proteinExistence type="predicted"/>
<comment type="caution">
    <text evidence="11">The sequence shown here is derived from an EMBL/GenBank/DDBJ whole genome shotgun (WGS) entry which is preliminary data.</text>
</comment>
<keyword evidence="4" id="KW-0633">Potassium transport</keyword>
<evidence type="ECO:0000256" key="6">
    <source>
        <dbReference type="ARBA" id="ARBA00022958"/>
    </source>
</evidence>
<dbReference type="NCBIfam" id="TIGR00933">
    <property type="entry name" value="2a38"/>
    <property type="match status" value="1"/>
</dbReference>
<evidence type="ECO:0000256" key="2">
    <source>
        <dbReference type="ARBA" id="ARBA00022448"/>
    </source>
</evidence>
<evidence type="ECO:0000256" key="5">
    <source>
        <dbReference type="ARBA" id="ARBA00022692"/>
    </source>
</evidence>